<dbReference type="InterPro" id="IPR015422">
    <property type="entry name" value="PyrdxlP-dep_Trfase_small"/>
</dbReference>
<dbReference type="EMBL" id="JAPDFW010000066">
    <property type="protein sequence ID" value="KAJ5075243.1"/>
    <property type="molecule type" value="Genomic_DNA"/>
</dbReference>
<evidence type="ECO:0000256" key="4">
    <source>
        <dbReference type="ARBA" id="ARBA00022679"/>
    </source>
</evidence>
<proteinExistence type="inferred from homology"/>
<dbReference type="PANTHER" id="PTHR13693">
    <property type="entry name" value="CLASS II AMINOTRANSFERASE/8-AMINO-7-OXONONANOATE SYNTHASE"/>
    <property type="match status" value="1"/>
</dbReference>
<dbReference type="AlphaFoldDB" id="A0A9Q0LLY0"/>
<dbReference type="GO" id="GO:0004758">
    <property type="term" value="F:serine C-palmitoyltransferase activity"/>
    <property type="evidence" value="ECO:0007669"/>
    <property type="project" value="UniProtKB-EC"/>
</dbReference>
<keyword evidence="11" id="KW-1185">Reference proteome</keyword>
<evidence type="ECO:0000259" key="9">
    <source>
        <dbReference type="Pfam" id="PF00155"/>
    </source>
</evidence>
<comment type="similarity">
    <text evidence="2 7">Belongs to the class-II pyridoxal-phosphate-dependent aminotransferase family.</text>
</comment>
<dbReference type="OMA" id="MFGSNAY"/>
<evidence type="ECO:0000256" key="1">
    <source>
        <dbReference type="ARBA" id="ARBA00001933"/>
    </source>
</evidence>
<dbReference type="InterPro" id="IPR015424">
    <property type="entry name" value="PyrdxlP-dep_Trfase"/>
</dbReference>
<accession>A0A9Q0LLY0</accession>
<dbReference type="InterPro" id="IPR001917">
    <property type="entry name" value="Aminotrans_II_pyridoxalP_BS"/>
</dbReference>
<organism evidence="10 11">
    <name type="scientific">Anaeramoeba ignava</name>
    <name type="common">Anaerobic marine amoeba</name>
    <dbReference type="NCBI Taxonomy" id="1746090"/>
    <lineage>
        <taxon>Eukaryota</taxon>
        <taxon>Metamonada</taxon>
        <taxon>Anaeramoebidae</taxon>
        <taxon>Anaeramoeba</taxon>
    </lineage>
</organism>
<name>A0A9Q0LLY0_ANAIG</name>
<keyword evidence="8" id="KW-0472">Membrane</keyword>
<keyword evidence="8" id="KW-0812">Transmembrane</keyword>
<comment type="cofactor">
    <cofactor evidence="1 7">
        <name>pyridoxal 5'-phosphate</name>
        <dbReference type="ChEBI" id="CHEBI:597326"/>
    </cofactor>
</comment>
<evidence type="ECO:0000256" key="8">
    <source>
        <dbReference type="SAM" id="Phobius"/>
    </source>
</evidence>
<dbReference type="InterPro" id="IPR015421">
    <property type="entry name" value="PyrdxlP-dep_Trfase_major"/>
</dbReference>
<dbReference type="GO" id="GO:0046512">
    <property type="term" value="P:sphingosine biosynthetic process"/>
    <property type="evidence" value="ECO:0007669"/>
    <property type="project" value="TreeGrafter"/>
</dbReference>
<dbReference type="OrthoDB" id="65434at2759"/>
<evidence type="ECO:0000313" key="11">
    <source>
        <dbReference type="Proteomes" id="UP001149090"/>
    </source>
</evidence>
<reference evidence="10" key="1">
    <citation type="submission" date="2022-10" db="EMBL/GenBank/DDBJ databases">
        <title>Novel sulphate-reducing endosymbionts in the free-living metamonad Anaeramoeba.</title>
        <authorList>
            <person name="Jerlstrom-Hultqvist J."/>
            <person name="Cepicka I."/>
            <person name="Gallot-Lavallee L."/>
            <person name="Salas-Leiva D."/>
            <person name="Curtis B.A."/>
            <person name="Zahonova K."/>
            <person name="Pipaliya S."/>
            <person name="Dacks J."/>
            <person name="Roger A.J."/>
        </authorList>
    </citation>
    <scope>NUCLEOTIDE SEQUENCE</scope>
    <source>
        <strain evidence="10">BMAN</strain>
    </source>
</reference>
<dbReference type="PANTHER" id="PTHR13693:SF3">
    <property type="entry name" value="LD36009P"/>
    <property type="match status" value="1"/>
</dbReference>
<evidence type="ECO:0000256" key="3">
    <source>
        <dbReference type="ARBA" id="ARBA00013220"/>
    </source>
</evidence>
<comment type="caution">
    <text evidence="10">The sequence shown here is derived from an EMBL/GenBank/DDBJ whole genome shotgun (WGS) entry which is preliminary data.</text>
</comment>
<keyword evidence="8" id="KW-1133">Transmembrane helix</keyword>
<dbReference type="InterPro" id="IPR004839">
    <property type="entry name" value="Aminotransferase_I/II_large"/>
</dbReference>
<dbReference type="EC" id="2.3.1.50" evidence="3"/>
<dbReference type="GO" id="GO:0046513">
    <property type="term" value="P:ceramide biosynthetic process"/>
    <property type="evidence" value="ECO:0007669"/>
    <property type="project" value="TreeGrafter"/>
</dbReference>
<feature type="transmembrane region" description="Helical" evidence="8">
    <location>
        <begin position="6"/>
        <end position="27"/>
    </location>
</feature>
<evidence type="ECO:0000256" key="5">
    <source>
        <dbReference type="ARBA" id="ARBA00022898"/>
    </source>
</evidence>
<gene>
    <name evidence="10" type="ORF">M0811_07596</name>
</gene>
<dbReference type="GO" id="GO:0017059">
    <property type="term" value="C:serine palmitoyltransferase complex"/>
    <property type="evidence" value="ECO:0007669"/>
    <property type="project" value="TreeGrafter"/>
</dbReference>
<dbReference type="Gene3D" id="3.40.640.10">
    <property type="entry name" value="Type I PLP-dependent aspartate aminotransferase-like (Major domain)"/>
    <property type="match status" value="1"/>
</dbReference>
<protein>
    <recommendedName>
        <fullName evidence="3">serine C-palmitoyltransferase</fullName>
        <ecNumber evidence="3">2.3.1.50</ecNumber>
    </recommendedName>
</protein>
<dbReference type="InterPro" id="IPR050087">
    <property type="entry name" value="AON_synthase_class-II"/>
</dbReference>
<dbReference type="GO" id="GO:0030170">
    <property type="term" value="F:pyridoxal phosphate binding"/>
    <property type="evidence" value="ECO:0007669"/>
    <property type="project" value="InterPro"/>
</dbReference>
<dbReference type="Pfam" id="PF00155">
    <property type="entry name" value="Aminotran_1_2"/>
    <property type="match status" value="1"/>
</dbReference>
<feature type="domain" description="Aminotransferase class I/classII large" evidence="9">
    <location>
        <begin position="115"/>
        <end position="440"/>
    </location>
</feature>
<dbReference type="PROSITE" id="PS00599">
    <property type="entry name" value="AA_TRANSFER_CLASS_2"/>
    <property type="match status" value="1"/>
</dbReference>
<dbReference type="Gene3D" id="3.90.1150.10">
    <property type="entry name" value="Aspartate Aminotransferase, domain 1"/>
    <property type="match status" value="1"/>
</dbReference>
<evidence type="ECO:0000313" key="10">
    <source>
        <dbReference type="EMBL" id="KAJ5075243.1"/>
    </source>
</evidence>
<keyword evidence="5 7" id="KW-0663">Pyridoxal phosphate</keyword>
<evidence type="ECO:0000256" key="6">
    <source>
        <dbReference type="ARBA" id="ARBA00048528"/>
    </source>
</evidence>
<dbReference type="GO" id="GO:0016020">
    <property type="term" value="C:membrane"/>
    <property type="evidence" value="ECO:0007669"/>
    <property type="project" value="GOC"/>
</dbReference>
<keyword evidence="4" id="KW-0808">Transferase</keyword>
<comment type="catalytic activity">
    <reaction evidence="6">
        <text>L-serine + hexadecanoyl-CoA + H(+) = 3-oxosphinganine + CO2 + CoA</text>
        <dbReference type="Rhea" id="RHEA:14761"/>
        <dbReference type="ChEBI" id="CHEBI:15378"/>
        <dbReference type="ChEBI" id="CHEBI:16526"/>
        <dbReference type="ChEBI" id="CHEBI:33384"/>
        <dbReference type="ChEBI" id="CHEBI:57287"/>
        <dbReference type="ChEBI" id="CHEBI:57379"/>
        <dbReference type="ChEBI" id="CHEBI:58299"/>
        <dbReference type="EC" id="2.3.1.50"/>
    </reaction>
</comment>
<dbReference type="CDD" id="cd06454">
    <property type="entry name" value="KBL_like"/>
    <property type="match status" value="1"/>
</dbReference>
<evidence type="ECO:0000256" key="2">
    <source>
        <dbReference type="ARBA" id="ARBA00008392"/>
    </source>
</evidence>
<evidence type="ECO:0000256" key="7">
    <source>
        <dbReference type="RuleBase" id="RU003693"/>
    </source>
</evidence>
<sequence>MGKHLVSWFVATTIYLSYGVMFIFGYVEEFLSYIKRKVLFFQKKKEPTQPVKKSKQLASLTNSFESFYIRKIYAKVIDTYNRPITTIPGTWIVVRDRWFSKGIGSELEYTGKEIKCLNMGSYNYLGFAKTTGKCHMDVIKSTDEFSVGQCSTRLELGTTRIHKELEAEIAKFVGKEDAIIFGMGFATNSTTIPLMAGKGSLIISDSLNHASLVCGSRLAHAQIRVFQHNDLRNLERVIRDSIIKGQPRKNRPWKKIIIIVEGIYSMEGEIAPLPEIVRLKKKYNCLLFVDEAHSIGAIGPTGRGIVEYFGINPDDVDILMGTFTKSFGSVGGYIAGNKDFINFLRLKSFGALYADSMSVPCVQQALSALRFIMYDKDGKKTVEKLRENSNYFRERLVRMGFEVMGDFDSPVIPIMLYCPAIFTTFSRECLQRDFVSVLPILLDELKNALDIISEVGDILMAKYRKEMNVDQQKLLSPRKKFEMLQNQQQSIQIK</sequence>
<dbReference type="Proteomes" id="UP001149090">
    <property type="component" value="Unassembled WGS sequence"/>
</dbReference>
<dbReference type="SUPFAM" id="SSF53383">
    <property type="entry name" value="PLP-dependent transferases"/>
    <property type="match status" value="1"/>
</dbReference>